<evidence type="ECO:0000256" key="3">
    <source>
        <dbReference type="ARBA" id="ARBA00022553"/>
    </source>
</evidence>
<dbReference type="InterPro" id="IPR018062">
    <property type="entry name" value="HTH_AraC-typ_CS"/>
</dbReference>
<dbReference type="Pfam" id="PF00512">
    <property type="entry name" value="HisKA"/>
    <property type="match status" value="1"/>
</dbReference>
<dbReference type="InterPro" id="IPR036890">
    <property type="entry name" value="HATPase_C_sf"/>
</dbReference>
<dbReference type="SMART" id="SM00448">
    <property type="entry name" value="REC"/>
    <property type="match status" value="1"/>
</dbReference>
<evidence type="ECO:0000256" key="5">
    <source>
        <dbReference type="ARBA" id="ARBA00022777"/>
    </source>
</evidence>
<dbReference type="PROSITE" id="PS50110">
    <property type="entry name" value="RESPONSE_REGULATORY"/>
    <property type="match status" value="1"/>
</dbReference>
<dbReference type="PROSITE" id="PS50109">
    <property type="entry name" value="HIS_KIN"/>
    <property type="match status" value="1"/>
</dbReference>
<dbReference type="Gene3D" id="1.10.287.130">
    <property type="match status" value="1"/>
</dbReference>
<dbReference type="InterPro" id="IPR001789">
    <property type="entry name" value="Sig_transdc_resp-reg_receiver"/>
</dbReference>
<dbReference type="SUPFAM" id="SSF55874">
    <property type="entry name" value="ATPase domain of HSP90 chaperone/DNA topoisomerase II/histidine kinase"/>
    <property type="match status" value="1"/>
</dbReference>
<dbReference type="RefSeq" id="WP_183496602.1">
    <property type="nucleotide sequence ID" value="NZ_JACIFF010000008.1"/>
</dbReference>
<dbReference type="Pfam" id="PF12833">
    <property type="entry name" value="HTH_18"/>
    <property type="match status" value="1"/>
</dbReference>
<evidence type="ECO:0000256" key="8">
    <source>
        <dbReference type="ARBA" id="ARBA00023163"/>
    </source>
</evidence>
<dbReference type="SUPFAM" id="SSF46689">
    <property type="entry name" value="Homeodomain-like"/>
    <property type="match status" value="1"/>
</dbReference>
<dbReference type="AlphaFoldDB" id="A0A840E5A9"/>
<evidence type="ECO:0000313" key="16">
    <source>
        <dbReference type="Proteomes" id="UP000576209"/>
    </source>
</evidence>
<dbReference type="PRINTS" id="PR00344">
    <property type="entry name" value="BCTRLSENSOR"/>
</dbReference>
<dbReference type="PROSITE" id="PS50005">
    <property type="entry name" value="TPR"/>
    <property type="match status" value="1"/>
</dbReference>
<comment type="catalytic activity">
    <reaction evidence="1">
        <text>ATP + protein L-histidine = ADP + protein N-phospho-L-histidine.</text>
        <dbReference type="EC" id="2.7.13.3"/>
    </reaction>
</comment>
<evidence type="ECO:0000256" key="11">
    <source>
        <dbReference type="SAM" id="SignalP"/>
    </source>
</evidence>
<dbReference type="GO" id="GO:0043565">
    <property type="term" value="F:sequence-specific DNA binding"/>
    <property type="evidence" value="ECO:0007669"/>
    <property type="project" value="InterPro"/>
</dbReference>
<dbReference type="CDD" id="cd16922">
    <property type="entry name" value="HATPase_EvgS-ArcB-TorS-like"/>
    <property type="match status" value="1"/>
</dbReference>
<dbReference type="Gene3D" id="3.30.565.10">
    <property type="entry name" value="Histidine kinase-like ATPase, C-terminal domain"/>
    <property type="match status" value="1"/>
</dbReference>
<dbReference type="Gene3D" id="1.10.10.60">
    <property type="entry name" value="Homeodomain-like"/>
    <property type="match status" value="1"/>
</dbReference>
<keyword evidence="5 15" id="KW-0418">Kinase</keyword>
<dbReference type="InterPro" id="IPR018060">
    <property type="entry name" value="HTH_AraC"/>
</dbReference>
<dbReference type="InterPro" id="IPR036097">
    <property type="entry name" value="HisK_dim/P_sf"/>
</dbReference>
<dbReference type="EMBL" id="JACIFF010000008">
    <property type="protein sequence ID" value="MBB4080361.1"/>
    <property type="molecule type" value="Genomic_DNA"/>
</dbReference>
<dbReference type="Gene3D" id="1.25.40.10">
    <property type="entry name" value="Tetratricopeptide repeat domain"/>
    <property type="match status" value="1"/>
</dbReference>
<dbReference type="Gene3D" id="3.40.50.2300">
    <property type="match status" value="1"/>
</dbReference>
<keyword evidence="4" id="KW-0808">Transferase</keyword>
<dbReference type="InterPro" id="IPR003661">
    <property type="entry name" value="HisK_dim/P_dom"/>
</dbReference>
<dbReference type="FunFam" id="3.30.565.10:FF:000006">
    <property type="entry name" value="Sensor histidine kinase WalK"/>
    <property type="match status" value="1"/>
</dbReference>
<dbReference type="SUPFAM" id="SSF48452">
    <property type="entry name" value="TPR-like"/>
    <property type="match status" value="1"/>
</dbReference>
<dbReference type="InterPro" id="IPR011990">
    <property type="entry name" value="TPR-like_helical_dom_sf"/>
</dbReference>
<evidence type="ECO:0000256" key="7">
    <source>
        <dbReference type="ARBA" id="ARBA00023125"/>
    </source>
</evidence>
<proteinExistence type="predicted"/>
<keyword evidence="10" id="KW-0802">TPR repeat</keyword>
<feature type="domain" description="Histidine kinase" evidence="13">
    <location>
        <begin position="443"/>
        <end position="661"/>
    </location>
</feature>
<accession>A0A840E5A9</accession>
<evidence type="ECO:0000259" key="13">
    <source>
        <dbReference type="PROSITE" id="PS50109"/>
    </source>
</evidence>
<dbReference type="CDD" id="cd00082">
    <property type="entry name" value="HisKA"/>
    <property type="match status" value="1"/>
</dbReference>
<feature type="modified residue" description="4-aspartylphosphate" evidence="9">
    <location>
        <position position="742"/>
    </location>
</feature>
<evidence type="ECO:0000259" key="14">
    <source>
        <dbReference type="PROSITE" id="PS50110"/>
    </source>
</evidence>
<dbReference type="SMART" id="SM00387">
    <property type="entry name" value="HATPase_c"/>
    <property type="match status" value="1"/>
</dbReference>
<dbReference type="SMART" id="SM00342">
    <property type="entry name" value="HTH_ARAC"/>
    <property type="match status" value="1"/>
</dbReference>
<dbReference type="PROSITE" id="PS01124">
    <property type="entry name" value="HTH_ARAC_FAMILY_2"/>
    <property type="match status" value="1"/>
</dbReference>
<dbReference type="SMART" id="SM00388">
    <property type="entry name" value="HisKA"/>
    <property type="match status" value="1"/>
</dbReference>
<keyword evidence="8" id="KW-0804">Transcription</keyword>
<dbReference type="InterPro" id="IPR011006">
    <property type="entry name" value="CheY-like_superfamily"/>
</dbReference>
<feature type="signal peptide" evidence="11">
    <location>
        <begin position="1"/>
        <end position="19"/>
    </location>
</feature>
<sequence length="937" mass="105184">MLSWIPRFVLLLLPLAATAQQSADAVAELVPRAWSAIQPQLEDSRHVSDYSVIEQSVNEACGNDQDCQLELLEGLMYKLEDVYHLPAAIYAAETILRIAEKNERFSWMGKAHAELMRFHGALGNEELATANLENAIHYAGLAGDRDRVLHLEFTKLENAIDFADPDEAFAALDSFLVGVTVRGDSSAVTHAHLRLMSAKLQAGRLTEAEAHLREVEKLNLSPPYTPQEAAAVLIAAITRGDLAVARGQLEAAKEHYRRALQLTEEDASFWLEILVHTSLAEVEWTTGNHRRAWKLIETARQKAADRALHDLLARVYELSARIAEDERDYARALGYYRQQQAHLDTFSHRSEGFDLRAYYLNQEKEQLATVKENQALQLELQSTRNRILTASFVAVCVVVIGLLLSTRYQQQSRKRLTEQNALIAAQAERLRELDRSKSVFFTNVSHELRTPLSLILGPIGSLVDDDQLSTRHRELLKMVQRSGRRLETLVNDILNLSKLDSDQIQSDPTPTLLTPYFERRLGDFVSLAGSLAIRYTYHLDIPEGAKANLDREKCRQILDNLLSNALKFTPEGGSITVNVKYAAGQLQLTVRDSGRGIPAQDLTRIFDRYFQSSQPDHVAEGGAGIGLALSRRYARLLGGDIEAESEPGRGSSFCVYFPLEPIADPATPVIDVAPVAPAPAASVASLPTGKPRIIVVEDNFELQEYLRLILEPTYHLTVARHGREALSLLKIEGRHIDLILTDLMMPHMDGFQLIEEVKRDAILQDIPVVVLTARSDARARLRTLQYGIHDYLLKPFSQDELLARLASLLRNRQKRVDYRAKEENPSSHNGADLAWLEEFQAHVQAHYADAALDVPSLARTFAMSESTLLRKLKLLTGLGPKKYLQEIRLQIARQRLEDHDPVTLQQLAQDVGFRSARSFSRSFRQRFGKKPSEYAAD</sequence>
<dbReference type="Pfam" id="PF00072">
    <property type="entry name" value="Response_reg"/>
    <property type="match status" value="1"/>
</dbReference>
<feature type="chain" id="PRO_5032912779" description="histidine kinase" evidence="11">
    <location>
        <begin position="20"/>
        <end position="937"/>
    </location>
</feature>
<evidence type="ECO:0000256" key="4">
    <source>
        <dbReference type="ARBA" id="ARBA00022679"/>
    </source>
</evidence>
<dbReference type="SUPFAM" id="SSF47384">
    <property type="entry name" value="Homodimeric domain of signal transducing histidine kinase"/>
    <property type="match status" value="1"/>
</dbReference>
<dbReference type="InterPro" id="IPR019734">
    <property type="entry name" value="TPR_rpt"/>
</dbReference>
<name>A0A840E5A9_9BACT</name>
<reference evidence="15 16" key="1">
    <citation type="submission" date="2020-08" db="EMBL/GenBank/DDBJ databases">
        <title>Genomic Encyclopedia of Type Strains, Phase IV (KMG-IV): sequencing the most valuable type-strain genomes for metagenomic binning, comparative biology and taxonomic classification.</title>
        <authorList>
            <person name="Goeker M."/>
        </authorList>
    </citation>
    <scope>NUCLEOTIDE SEQUENCE [LARGE SCALE GENOMIC DNA]</scope>
    <source>
        <strain evidence="15 16">DSM 105137</strain>
    </source>
</reference>
<keyword evidence="16" id="KW-1185">Reference proteome</keyword>
<gene>
    <name evidence="15" type="ORF">GGR28_002995</name>
</gene>
<dbReference type="Proteomes" id="UP000576209">
    <property type="component" value="Unassembled WGS sequence"/>
</dbReference>
<feature type="domain" description="Response regulatory" evidence="14">
    <location>
        <begin position="692"/>
        <end position="809"/>
    </location>
</feature>
<dbReference type="PANTHER" id="PTHR43547">
    <property type="entry name" value="TWO-COMPONENT HISTIDINE KINASE"/>
    <property type="match status" value="1"/>
</dbReference>
<dbReference type="Pfam" id="PF02518">
    <property type="entry name" value="HATPase_c"/>
    <property type="match status" value="1"/>
</dbReference>
<keyword evidence="3 9" id="KW-0597">Phosphoprotein</keyword>
<dbReference type="GO" id="GO:0000155">
    <property type="term" value="F:phosphorelay sensor kinase activity"/>
    <property type="evidence" value="ECO:0007669"/>
    <property type="project" value="InterPro"/>
</dbReference>
<feature type="domain" description="HTH araC/xylS-type" evidence="12">
    <location>
        <begin position="837"/>
        <end position="937"/>
    </location>
</feature>
<evidence type="ECO:0000259" key="12">
    <source>
        <dbReference type="PROSITE" id="PS01124"/>
    </source>
</evidence>
<protein>
    <recommendedName>
        <fullName evidence="2">histidine kinase</fullName>
        <ecNumber evidence="2">2.7.13.3</ecNumber>
    </recommendedName>
</protein>
<evidence type="ECO:0000313" key="15">
    <source>
        <dbReference type="EMBL" id="MBB4080361.1"/>
    </source>
</evidence>
<comment type="caution">
    <text evidence="15">The sequence shown here is derived from an EMBL/GenBank/DDBJ whole genome shotgun (WGS) entry which is preliminary data.</text>
</comment>
<dbReference type="CDD" id="cd17574">
    <property type="entry name" value="REC_OmpR"/>
    <property type="match status" value="1"/>
</dbReference>
<evidence type="ECO:0000256" key="2">
    <source>
        <dbReference type="ARBA" id="ARBA00012438"/>
    </source>
</evidence>
<evidence type="ECO:0000256" key="1">
    <source>
        <dbReference type="ARBA" id="ARBA00000085"/>
    </source>
</evidence>
<evidence type="ECO:0000256" key="6">
    <source>
        <dbReference type="ARBA" id="ARBA00023015"/>
    </source>
</evidence>
<organism evidence="15 16">
    <name type="scientific">Neolewinella aquimaris</name>
    <dbReference type="NCBI Taxonomy" id="1835722"/>
    <lineage>
        <taxon>Bacteria</taxon>
        <taxon>Pseudomonadati</taxon>
        <taxon>Bacteroidota</taxon>
        <taxon>Saprospiria</taxon>
        <taxon>Saprospirales</taxon>
        <taxon>Lewinellaceae</taxon>
        <taxon>Neolewinella</taxon>
    </lineage>
</organism>
<dbReference type="FunFam" id="1.10.287.130:FF:000045">
    <property type="entry name" value="Two-component system sensor histidine kinase/response regulator"/>
    <property type="match status" value="1"/>
</dbReference>
<dbReference type="InterPro" id="IPR004358">
    <property type="entry name" value="Sig_transdc_His_kin-like_C"/>
</dbReference>
<dbReference type="InterPro" id="IPR005467">
    <property type="entry name" value="His_kinase_dom"/>
</dbReference>
<feature type="repeat" description="TPR" evidence="10">
    <location>
        <begin position="233"/>
        <end position="266"/>
    </location>
</feature>
<dbReference type="PANTHER" id="PTHR43547:SF2">
    <property type="entry name" value="HYBRID SIGNAL TRANSDUCTION HISTIDINE KINASE C"/>
    <property type="match status" value="1"/>
</dbReference>
<keyword evidence="6" id="KW-0805">Transcription regulation</keyword>
<keyword evidence="11" id="KW-0732">Signal</keyword>
<evidence type="ECO:0000256" key="10">
    <source>
        <dbReference type="PROSITE-ProRule" id="PRU00339"/>
    </source>
</evidence>
<dbReference type="InterPro" id="IPR003594">
    <property type="entry name" value="HATPase_dom"/>
</dbReference>
<dbReference type="GO" id="GO:0003700">
    <property type="term" value="F:DNA-binding transcription factor activity"/>
    <property type="evidence" value="ECO:0007669"/>
    <property type="project" value="InterPro"/>
</dbReference>
<evidence type="ECO:0000256" key="9">
    <source>
        <dbReference type="PROSITE-ProRule" id="PRU00169"/>
    </source>
</evidence>
<keyword evidence="7 15" id="KW-0238">DNA-binding</keyword>
<dbReference type="InterPro" id="IPR009057">
    <property type="entry name" value="Homeodomain-like_sf"/>
</dbReference>
<dbReference type="PROSITE" id="PS00041">
    <property type="entry name" value="HTH_ARAC_FAMILY_1"/>
    <property type="match status" value="1"/>
</dbReference>
<dbReference type="EC" id="2.7.13.3" evidence="2"/>
<dbReference type="SUPFAM" id="SSF52172">
    <property type="entry name" value="CheY-like"/>
    <property type="match status" value="1"/>
</dbReference>